<dbReference type="Gene3D" id="3.40.50.1820">
    <property type="entry name" value="alpha/beta hydrolase"/>
    <property type="match status" value="1"/>
</dbReference>
<dbReference type="InterPro" id="IPR050585">
    <property type="entry name" value="Xaa-Pro_dipeptidyl-ppase/CocE"/>
</dbReference>
<dbReference type="PANTHER" id="PTHR43056">
    <property type="entry name" value="PEPTIDASE S9 PROLYL OLIGOPEPTIDASE"/>
    <property type="match status" value="1"/>
</dbReference>
<evidence type="ECO:0000256" key="2">
    <source>
        <dbReference type="SAM" id="MobiDB-lite"/>
    </source>
</evidence>
<dbReference type="NCBIfam" id="TIGR00976">
    <property type="entry name" value="CocE_NonD"/>
    <property type="match status" value="2"/>
</dbReference>
<dbReference type="Gene3D" id="2.60.120.260">
    <property type="entry name" value="Galactose-binding domain-like"/>
    <property type="match status" value="1"/>
</dbReference>
<dbReference type="InterPro" id="IPR000383">
    <property type="entry name" value="Xaa-Pro-like_dom"/>
</dbReference>
<dbReference type="RefSeq" id="WP_099911085.1">
    <property type="nucleotide sequence ID" value="NZ_AWWI01000070.1"/>
</dbReference>
<dbReference type="OrthoDB" id="9806163at2"/>
<feature type="compositionally biased region" description="Basic and acidic residues" evidence="2">
    <location>
        <begin position="529"/>
        <end position="540"/>
    </location>
</feature>
<evidence type="ECO:0000259" key="3">
    <source>
        <dbReference type="SMART" id="SM00939"/>
    </source>
</evidence>
<dbReference type="GO" id="GO:0008239">
    <property type="term" value="F:dipeptidyl-peptidase activity"/>
    <property type="evidence" value="ECO:0007669"/>
    <property type="project" value="InterPro"/>
</dbReference>
<accession>A0A2G8REU2</accession>
<dbReference type="InterPro" id="IPR005674">
    <property type="entry name" value="CocE/Ser_esterase"/>
</dbReference>
<dbReference type="InterPro" id="IPR013736">
    <property type="entry name" value="Xaa-Pro_dipept_C"/>
</dbReference>
<dbReference type="SUPFAM" id="SSF53474">
    <property type="entry name" value="alpha/beta-Hydrolases"/>
    <property type="match status" value="1"/>
</dbReference>
<proteinExistence type="predicted"/>
<sequence length="551" mass="62304">MVDVNVTPFEIEVRTRHGDLVRADVYLPKGVSGAVPVLLGASPYQKALRHLPVHWVFPFIEYGPMQLYLDAGYAYVAMDVPGTGRSEGTWDPVAREEGEAIHDMIEHVAAQTWSSGNVGMIGMSYYCWSQWNAARTRPPSLKCIGAYDGATDMYRDWMYHGGIPTLGFLNSWLFGSVLLQHQAQGLPIAGQGRGQVIYDIYEHMFDDEWQRRRSPYWELDQVDIPVLSIGAWGKASLHLRGNFTGFEKVRGPKQLLVVGANSFAEAQTYYFDEAFHRAELLPWYDHHLKGEANGVMERPAVRYMMQGAHEERSAEDWPPTDVTVSEFFLNAEHSGVVQSLNDGSLTKDAPDTDGGATSWQYPDPLWMAGVTMMRPDGMPDHVARVVTYTTPPFESEREFTGQGMLHLFASSDQANMDFMAKVSLMPAGDSEQPYVKITQGWLRASRREEDSDLTTDMRPFHKHQRDEPIKPGTVYALRVELMPMSVLVRRGERLRLEISNTESAITEAPMSHWYGQKVGTDTYHHDALHPSRLRLHERPTQDYSNRSGDQS</sequence>
<evidence type="ECO:0000313" key="4">
    <source>
        <dbReference type="EMBL" id="PIL20003.1"/>
    </source>
</evidence>
<keyword evidence="1" id="KW-0378">Hydrolase</keyword>
<comment type="caution">
    <text evidence="4">The sequence shown here is derived from an EMBL/GenBank/DDBJ whole genome shotgun (WGS) entry which is preliminary data.</text>
</comment>
<dbReference type="Gene3D" id="1.10.3020.20">
    <property type="match status" value="1"/>
</dbReference>
<reference evidence="4 5" key="1">
    <citation type="submission" date="2013-09" db="EMBL/GenBank/DDBJ databases">
        <title>Genome sequencing of Phaeobacter antarcticus sp. nov. SM1211.</title>
        <authorList>
            <person name="Zhang X.-Y."/>
            <person name="Liu C."/>
            <person name="Chen X.-L."/>
            <person name="Xie B.-B."/>
            <person name="Qin Q.-L."/>
            <person name="Rong J.-C."/>
            <person name="Zhang Y.-Z."/>
        </authorList>
    </citation>
    <scope>NUCLEOTIDE SEQUENCE [LARGE SCALE GENOMIC DNA]</scope>
    <source>
        <strain evidence="4 5">SM1211</strain>
    </source>
</reference>
<dbReference type="Pfam" id="PF02129">
    <property type="entry name" value="Peptidase_S15"/>
    <property type="match status" value="1"/>
</dbReference>
<organism evidence="4 5">
    <name type="scientific">Puniceibacterium antarcticum</name>
    <dbReference type="NCBI Taxonomy" id="1206336"/>
    <lineage>
        <taxon>Bacteria</taxon>
        <taxon>Pseudomonadati</taxon>
        <taxon>Pseudomonadota</taxon>
        <taxon>Alphaproteobacteria</taxon>
        <taxon>Rhodobacterales</taxon>
        <taxon>Paracoccaceae</taxon>
        <taxon>Puniceibacterium</taxon>
    </lineage>
</organism>
<feature type="compositionally biased region" description="Polar residues" evidence="2">
    <location>
        <begin position="541"/>
        <end position="551"/>
    </location>
</feature>
<feature type="region of interest" description="Disordered" evidence="2">
    <location>
        <begin position="529"/>
        <end position="551"/>
    </location>
</feature>
<keyword evidence="5" id="KW-1185">Reference proteome</keyword>
<feature type="domain" description="Xaa-Pro dipeptidyl-peptidase C-terminal" evidence="3">
    <location>
        <begin position="281"/>
        <end position="534"/>
    </location>
</feature>
<dbReference type="PANTHER" id="PTHR43056:SF10">
    <property type="entry name" value="COCE_NOND FAMILY, PUTATIVE (AFU_ORTHOLOGUE AFUA_7G00600)-RELATED"/>
    <property type="match status" value="1"/>
</dbReference>
<dbReference type="InterPro" id="IPR008979">
    <property type="entry name" value="Galactose-bd-like_sf"/>
</dbReference>
<dbReference type="SUPFAM" id="SSF49785">
    <property type="entry name" value="Galactose-binding domain-like"/>
    <property type="match status" value="1"/>
</dbReference>
<dbReference type="Proteomes" id="UP000231259">
    <property type="component" value="Unassembled WGS sequence"/>
</dbReference>
<evidence type="ECO:0000256" key="1">
    <source>
        <dbReference type="ARBA" id="ARBA00022801"/>
    </source>
</evidence>
<dbReference type="SMART" id="SM00939">
    <property type="entry name" value="PepX_C"/>
    <property type="match status" value="1"/>
</dbReference>
<name>A0A2G8REU2_9RHOB</name>
<dbReference type="AlphaFoldDB" id="A0A2G8REU2"/>
<gene>
    <name evidence="4" type="ORF">P775_11650</name>
</gene>
<evidence type="ECO:0000313" key="5">
    <source>
        <dbReference type="Proteomes" id="UP000231259"/>
    </source>
</evidence>
<dbReference type="Pfam" id="PF08530">
    <property type="entry name" value="PepX_C"/>
    <property type="match status" value="1"/>
</dbReference>
<dbReference type="EMBL" id="AWWI01000070">
    <property type="protein sequence ID" value="PIL20003.1"/>
    <property type="molecule type" value="Genomic_DNA"/>
</dbReference>
<protein>
    <recommendedName>
        <fullName evidence="3">Xaa-Pro dipeptidyl-peptidase C-terminal domain-containing protein</fullName>
    </recommendedName>
</protein>
<dbReference type="InterPro" id="IPR029058">
    <property type="entry name" value="AB_hydrolase_fold"/>
</dbReference>